<comment type="subcellular location">
    <subcellularLocation>
        <location evidence="1">Plastid</location>
    </subcellularLocation>
</comment>
<evidence type="ECO:0000313" key="4">
    <source>
        <dbReference type="EMBL" id="KAK4537430.1"/>
    </source>
</evidence>
<feature type="domain" description="Plastid lipid-associated protein/fibrillin conserved" evidence="3">
    <location>
        <begin position="92"/>
        <end position="296"/>
    </location>
</feature>
<accession>A0AAV9IZA8</accession>
<protein>
    <recommendedName>
        <fullName evidence="3">Plastid lipid-associated protein/fibrillin conserved domain-containing protein</fullName>
    </recommendedName>
</protein>
<dbReference type="InterPro" id="IPR006843">
    <property type="entry name" value="PAP/fibrillin_dom"/>
</dbReference>
<dbReference type="InterPro" id="IPR039633">
    <property type="entry name" value="PAP"/>
</dbReference>
<dbReference type="EMBL" id="JANCYW010000012">
    <property type="protein sequence ID" value="KAK4537430.1"/>
    <property type="molecule type" value="Genomic_DNA"/>
</dbReference>
<evidence type="ECO:0000256" key="1">
    <source>
        <dbReference type="ARBA" id="ARBA00004474"/>
    </source>
</evidence>
<dbReference type="GO" id="GO:0009536">
    <property type="term" value="C:plastid"/>
    <property type="evidence" value="ECO:0007669"/>
    <property type="project" value="UniProtKB-SubCell"/>
</dbReference>
<evidence type="ECO:0000313" key="5">
    <source>
        <dbReference type="Proteomes" id="UP001301350"/>
    </source>
</evidence>
<comment type="caution">
    <text evidence="4">The sequence shown here is derived from an EMBL/GenBank/DDBJ whole genome shotgun (WGS) entry which is preliminary data.</text>
</comment>
<organism evidence="4 5">
    <name type="scientific">Cyanidium caldarium</name>
    <name type="common">Red alga</name>
    <dbReference type="NCBI Taxonomy" id="2771"/>
    <lineage>
        <taxon>Eukaryota</taxon>
        <taxon>Rhodophyta</taxon>
        <taxon>Bangiophyceae</taxon>
        <taxon>Cyanidiales</taxon>
        <taxon>Cyanidiaceae</taxon>
        <taxon>Cyanidium</taxon>
    </lineage>
</organism>
<proteinExistence type="predicted"/>
<evidence type="ECO:0000259" key="3">
    <source>
        <dbReference type="Pfam" id="PF04755"/>
    </source>
</evidence>
<dbReference type="PANTHER" id="PTHR31906">
    <property type="entry name" value="PLASTID-LIPID-ASSOCIATED PROTEIN 4, CHLOROPLASTIC-RELATED"/>
    <property type="match status" value="1"/>
</dbReference>
<dbReference type="Proteomes" id="UP001301350">
    <property type="component" value="Unassembled WGS sequence"/>
</dbReference>
<evidence type="ECO:0000256" key="2">
    <source>
        <dbReference type="ARBA" id="ARBA00022640"/>
    </source>
</evidence>
<keyword evidence="5" id="KW-1185">Reference proteome</keyword>
<keyword evidence="2" id="KW-0934">Plastid</keyword>
<sequence length="314" mass="35391">MFTAPFVRWNHPLRRPDSRHASFHRCPSATPPHLAVSQTPIQPRLRFWWRATYTWDDYQRQRAAAAANNTAGQNGDAQETVTVNAREVSTDELKSQLLALATEMNRGLAATRETRSQIMALVRQLERRAPAEDDAQRRTWLEPQGLAVGDWQLLYTSGLDVLWLGLLTSPLTPQIGAIYQNIMAGATPGRFRVDNVVQWHAPSTFLWSLGDIGDSQLTLRVSARGDRDTARASRLQLSFEQVAVEPVSLFGRPLTDVLSPLRTSLPQRRPVGYIDFTYLDEQLRVVRSATNDVFVLWRAESASQPTPSQQDNPH</sequence>
<name>A0AAV9IZA8_CYACA</name>
<dbReference type="Pfam" id="PF04755">
    <property type="entry name" value="PAP_fibrillin"/>
    <property type="match status" value="1"/>
</dbReference>
<reference evidence="4 5" key="1">
    <citation type="submission" date="2022-07" db="EMBL/GenBank/DDBJ databases">
        <title>Genome-wide signatures of adaptation to extreme environments.</title>
        <authorList>
            <person name="Cho C.H."/>
            <person name="Yoon H.S."/>
        </authorList>
    </citation>
    <scope>NUCLEOTIDE SEQUENCE [LARGE SCALE GENOMIC DNA]</scope>
    <source>
        <strain evidence="4 5">DBV 063 E5</strain>
    </source>
</reference>
<dbReference type="AlphaFoldDB" id="A0AAV9IZA8"/>
<gene>
    <name evidence="4" type="ORF">CDCA_CDCA12G3455</name>
</gene>